<feature type="transmembrane region" description="Helical" evidence="15">
    <location>
        <begin position="164"/>
        <end position="181"/>
    </location>
</feature>
<dbReference type="Pfam" id="PF00403">
    <property type="entry name" value="HMA"/>
    <property type="match status" value="1"/>
</dbReference>
<dbReference type="Gene3D" id="2.70.150.10">
    <property type="entry name" value="Calcium-transporting ATPase, cytoplasmic transduction domain A"/>
    <property type="match status" value="1"/>
</dbReference>
<dbReference type="InterPro" id="IPR036412">
    <property type="entry name" value="HAD-like_sf"/>
</dbReference>
<dbReference type="GO" id="GO:0005524">
    <property type="term" value="F:ATP binding"/>
    <property type="evidence" value="ECO:0007669"/>
    <property type="project" value="UniProtKB-UniRule"/>
</dbReference>
<feature type="transmembrane region" description="Helical" evidence="15">
    <location>
        <begin position="225"/>
        <end position="243"/>
    </location>
</feature>
<dbReference type="NCBIfam" id="TIGR01511">
    <property type="entry name" value="ATPase-IB1_Cu"/>
    <property type="match status" value="1"/>
</dbReference>
<dbReference type="PANTHER" id="PTHR43520:SF5">
    <property type="entry name" value="CATION-TRANSPORTING P-TYPE ATPASE-RELATED"/>
    <property type="match status" value="1"/>
</dbReference>
<dbReference type="GO" id="GO:0055070">
    <property type="term" value="P:copper ion homeostasis"/>
    <property type="evidence" value="ECO:0007669"/>
    <property type="project" value="TreeGrafter"/>
</dbReference>
<evidence type="ECO:0000256" key="3">
    <source>
        <dbReference type="ARBA" id="ARBA00022448"/>
    </source>
</evidence>
<dbReference type="PROSITE" id="PS50846">
    <property type="entry name" value="HMA_2"/>
    <property type="match status" value="1"/>
</dbReference>
<feature type="transmembrane region" description="Helical" evidence="15">
    <location>
        <begin position="201"/>
        <end position="219"/>
    </location>
</feature>
<dbReference type="InterPro" id="IPR008250">
    <property type="entry name" value="ATPase_P-typ_transduc_dom_A_sf"/>
</dbReference>
<keyword evidence="6 15" id="KW-0812">Transmembrane</keyword>
<evidence type="ECO:0000256" key="1">
    <source>
        <dbReference type="ARBA" id="ARBA00004651"/>
    </source>
</evidence>
<keyword evidence="10" id="KW-0460">Magnesium</keyword>
<evidence type="ECO:0000256" key="10">
    <source>
        <dbReference type="ARBA" id="ARBA00022842"/>
    </source>
</evidence>
<sequence>MTLLTGGNCCPVVTVVDSDGQARERALYSGDLSLFVRQGDDPVSEIRFLIDGIHCGGCIQTIERGLLDLEGVDFARVNLSTSRLTVKWQTGSLDPFRLIERLAELGYHAVPYDPDQLDRGRDSREKGLLRAMAVSGFAAANVMLLSVAVWAGQFSDMGPHTRSLMHWLSALVAIPAIIYAGRPFFDSALSVLRHGRTNMDVPISLGVLLATGMSLSETMRGAEHTYFDSAITLLFFLLIGRYLDVRTRGKAKETAEYLLSLNATTITILNEDGRTEDVQPSQVRAGMTVLVANGQRIPVDGTLMEGISEVDTSVITGESVPQSAREGDKLYAGTLNLGAPMTVHVDAVGEGTLLAEICRLMESAEQRKGLYVSVADRISRAYAPIVHALAAITFLGWMAFGTIGWQESLMVAIAVLIITCPCALGLAVPVVQVVASSRLMKQGILLKSGSALERLNTVNTIVFDKTGTLTLSQLSLIAGEGHAPADLALAASAAANSSHPLARSLTAAADGGNHSRLTGVREVPGCGLEWENAHGKLMRLGSRRWLGIEEDDNSIGAELWMQYPDGHQVSFHFEDGAKLDAKEEILQLRSLGYEVHLLSGDREATVRHLARQLGIDHWKAACSPGDKVAMLENLARRGRITAMVGDGINDAPALASAHVSLSPTSAADVSQNTADIVFQGDLLHPVRESLLTAKRATSLVQQNFALAFLYNILTVPLAVAGFVTPLIAAIAMSSSSILVVANALRLGGFNRLPSNRN</sequence>
<dbReference type="NCBIfam" id="TIGR01512">
    <property type="entry name" value="ATPase-IB2_Cd"/>
    <property type="match status" value="1"/>
</dbReference>
<name>A0A3D9HND2_9PROT</name>
<dbReference type="InterPro" id="IPR006121">
    <property type="entry name" value="HMA_dom"/>
</dbReference>
<dbReference type="Gene3D" id="3.40.50.1000">
    <property type="entry name" value="HAD superfamily/HAD-like"/>
    <property type="match status" value="1"/>
</dbReference>
<dbReference type="AlphaFoldDB" id="A0A3D9HND2"/>
<evidence type="ECO:0000256" key="9">
    <source>
        <dbReference type="ARBA" id="ARBA00022840"/>
    </source>
</evidence>
<dbReference type="SUPFAM" id="SSF56784">
    <property type="entry name" value="HAD-like"/>
    <property type="match status" value="1"/>
</dbReference>
<evidence type="ECO:0000313" key="18">
    <source>
        <dbReference type="Proteomes" id="UP000256845"/>
    </source>
</evidence>
<evidence type="ECO:0000256" key="4">
    <source>
        <dbReference type="ARBA" id="ARBA00022475"/>
    </source>
</evidence>
<dbReference type="GO" id="GO:0043682">
    <property type="term" value="F:P-type divalent copper transporter activity"/>
    <property type="evidence" value="ECO:0007669"/>
    <property type="project" value="TreeGrafter"/>
</dbReference>
<feature type="transmembrane region" description="Helical" evidence="15">
    <location>
        <begin position="381"/>
        <end position="403"/>
    </location>
</feature>
<dbReference type="SUPFAM" id="SSF81665">
    <property type="entry name" value="Calcium ATPase, transmembrane domain M"/>
    <property type="match status" value="1"/>
</dbReference>
<gene>
    <name evidence="17" type="ORF">DFP90_104293</name>
</gene>
<keyword evidence="13" id="KW-0406">Ion transport</keyword>
<evidence type="ECO:0000256" key="12">
    <source>
        <dbReference type="ARBA" id="ARBA00022989"/>
    </source>
</evidence>
<keyword evidence="5" id="KW-0597">Phosphoprotein</keyword>
<feature type="transmembrane region" description="Helical" evidence="15">
    <location>
        <begin position="409"/>
        <end position="431"/>
    </location>
</feature>
<dbReference type="InterPro" id="IPR023299">
    <property type="entry name" value="ATPase_P-typ_cyto_dom_N"/>
</dbReference>
<keyword evidence="12 15" id="KW-1133">Transmembrane helix</keyword>
<evidence type="ECO:0000259" key="16">
    <source>
        <dbReference type="PROSITE" id="PS50846"/>
    </source>
</evidence>
<dbReference type="GO" id="GO:0005886">
    <property type="term" value="C:plasma membrane"/>
    <property type="evidence" value="ECO:0007669"/>
    <property type="project" value="UniProtKB-SubCell"/>
</dbReference>
<keyword evidence="7 15" id="KW-0479">Metal-binding</keyword>
<dbReference type="InterPro" id="IPR027256">
    <property type="entry name" value="P-typ_ATPase_IB"/>
</dbReference>
<keyword evidence="8 15" id="KW-0547">Nucleotide-binding</keyword>
<dbReference type="Gene3D" id="3.30.70.100">
    <property type="match status" value="1"/>
</dbReference>
<dbReference type="PROSITE" id="PS01047">
    <property type="entry name" value="HMA_1"/>
    <property type="match status" value="1"/>
</dbReference>
<dbReference type="InterPro" id="IPR023214">
    <property type="entry name" value="HAD_sf"/>
</dbReference>
<dbReference type="Gene3D" id="3.40.1110.10">
    <property type="entry name" value="Calcium-transporting ATPase, cytoplasmic domain N"/>
    <property type="match status" value="1"/>
</dbReference>
<keyword evidence="3" id="KW-0813">Transport</keyword>
<keyword evidence="14 15" id="KW-0472">Membrane</keyword>
<keyword evidence="9 15" id="KW-0067">ATP-binding</keyword>
<dbReference type="InterPro" id="IPR017969">
    <property type="entry name" value="Heavy-metal-associated_CS"/>
</dbReference>
<comment type="subcellular location">
    <subcellularLocation>
        <location evidence="1">Cell membrane</location>
        <topology evidence="1">Multi-pass membrane protein</topology>
    </subcellularLocation>
</comment>
<evidence type="ECO:0000313" key="17">
    <source>
        <dbReference type="EMBL" id="RED51017.1"/>
    </source>
</evidence>
<dbReference type="InterPro" id="IPR036163">
    <property type="entry name" value="HMA_dom_sf"/>
</dbReference>
<dbReference type="GO" id="GO:0005507">
    <property type="term" value="F:copper ion binding"/>
    <property type="evidence" value="ECO:0007669"/>
    <property type="project" value="TreeGrafter"/>
</dbReference>
<dbReference type="Pfam" id="PF00702">
    <property type="entry name" value="Hydrolase"/>
    <property type="match status" value="1"/>
</dbReference>
<dbReference type="InterPro" id="IPR059000">
    <property type="entry name" value="ATPase_P-type_domA"/>
</dbReference>
<organism evidence="17 18">
    <name type="scientific">Aestuariispira insulae</name>
    <dbReference type="NCBI Taxonomy" id="1461337"/>
    <lineage>
        <taxon>Bacteria</taxon>
        <taxon>Pseudomonadati</taxon>
        <taxon>Pseudomonadota</taxon>
        <taxon>Alphaproteobacteria</taxon>
        <taxon>Rhodospirillales</taxon>
        <taxon>Kiloniellaceae</taxon>
        <taxon>Aestuariispira</taxon>
    </lineage>
</organism>
<proteinExistence type="inferred from homology"/>
<evidence type="ECO:0000256" key="2">
    <source>
        <dbReference type="ARBA" id="ARBA00006024"/>
    </source>
</evidence>
<dbReference type="OrthoDB" id="9760802at2"/>
<dbReference type="NCBIfam" id="TIGR01494">
    <property type="entry name" value="ATPase_P-type"/>
    <property type="match status" value="2"/>
</dbReference>
<evidence type="ECO:0000256" key="13">
    <source>
        <dbReference type="ARBA" id="ARBA00023065"/>
    </source>
</evidence>
<evidence type="ECO:0000256" key="7">
    <source>
        <dbReference type="ARBA" id="ARBA00022723"/>
    </source>
</evidence>
<dbReference type="Proteomes" id="UP000256845">
    <property type="component" value="Unassembled WGS sequence"/>
</dbReference>
<dbReference type="PROSITE" id="PS00154">
    <property type="entry name" value="ATPASE_E1_E2"/>
    <property type="match status" value="1"/>
</dbReference>
<keyword evidence="4 15" id="KW-1003">Cell membrane</keyword>
<keyword evidence="18" id="KW-1185">Reference proteome</keyword>
<dbReference type="InterPro" id="IPR001757">
    <property type="entry name" value="P_typ_ATPase"/>
</dbReference>
<dbReference type="PRINTS" id="PR00119">
    <property type="entry name" value="CATATPASE"/>
</dbReference>
<dbReference type="GO" id="GO:0016887">
    <property type="term" value="F:ATP hydrolysis activity"/>
    <property type="evidence" value="ECO:0007669"/>
    <property type="project" value="InterPro"/>
</dbReference>
<dbReference type="EMBL" id="QRDW01000004">
    <property type="protein sequence ID" value="RED51017.1"/>
    <property type="molecule type" value="Genomic_DNA"/>
</dbReference>
<evidence type="ECO:0000256" key="11">
    <source>
        <dbReference type="ARBA" id="ARBA00022967"/>
    </source>
</evidence>
<dbReference type="CDD" id="cd00371">
    <property type="entry name" value="HMA"/>
    <property type="match status" value="1"/>
</dbReference>
<dbReference type="InterPro" id="IPR018303">
    <property type="entry name" value="ATPase_P-typ_P_site"/>
</dbReference>
<comment type="caution">
    <text evidence="17">The sequence shown here is derived from an EMBL/GenBank/DDBJ whole genome shotgun (WGS) entry which is preliminary data.</text>
</comment>
<dbReference type="PANTHER" id="PTHR43520">
    <property type="entry name" value="ATP7, ISOFORM B"/>
    <property type="match status" value="1"/>
</dbReference>
<feature type="domain" description="HMA" evidence="16">
    <location>
        <begin position="44"/>
        <end position="110"/>
    </location>
</feature>
<dbReference type="SUPFAM" id="SSF81653">
    <property type="entry name" value="Calcium ATPase, transduction domain A"/>
    <property type="match status" value="1"/>
</dbReference>
<comment type="similarity">
    <text evidence="2 15">Belongs to the cation transport ATPase (P-type) (TC 3.A.3) family. Type IB subfamily.</text>
</comment>
<protein>
    <submittedName>
        <fullName evidence="17">Cu2+-exporting ATPase</fullName>
    </submittedName>
</protein>
<dbReference type="Pfam" id="PF00122">
    <property type="entry name" value="E1-E2_ATPase"/>
    <property type="match status" value="1"/>
</dbReference>
<feature type="transmembrane region" description="Helical" evidence="15">
    <location>
        <begin position="729"/>
        <end position="747"/>
    </location>
</feature>
<evidence type="ECO:0000256" key="6">
    <source>
        <dbReference type="ARBA" id="ARBA00022692"/>
    </source>
</evidence>
<dbReference type="RefSeq" id="WP_115936796.1">
    <property type="nucleotide sequence ID" value="NZ_QRDW01000004.1"/>
</dbReference>
<keyword evidence="11" id="KW-1278">Translocase</keyword>
<feature type="transmembrane region" description="Helical" evidence="15">
    <location>
        <begin position="704"/>
        <end position="723"/>
    </location>
</feature>
<accession>A0A3D9HND2</accession>
<evidence type="ECO:0000256" key="8">
    <source>
        <dbReference type="ARBA" id="ARBA00022741"/>
    </source>
</evidence>
<dbReference type="InterPro" id="IPR023298">
    <property type="entry name" value="ATPase_P-typ_TM_dom_sf"/>
</dbReference>
<dbReference type="SUPFAM" id="SSF55008">
    <property type="entry name" value="HMA, heavy metal-associated domain"/>
    <property type="match status" value="1"/>
</dbReference>
<evidence type="ECO:0000256" key="5">
    <source>
        <dbReference type="ARBA" id="ARBA00022553"/>
    </source>
</evidence>
<evidence type="ECO:0000256" key="15">
    <source>
        <dbReference type="RuleBase" id="RU362081"/>
    </source>
</evidence>
<dbReference type="NCBIfam" id="TIGR01525">
    <property type="entry name" value="ATPase-IB_hvy"/>
    <property type="match status" value="1"/>
</dbReference>
<evidence type="ECO:0000256" key="14">
    <source>
        <dbReference type="ARBA" id="ARBA00023136"/>
    </source>
</evidence>
<feature type="transmembrane region" description="Helical" evidence="15">
    <location>
        <begin position="128"/>
        <end position="152"/>
    </location>
</feature>
<reference evidence="17 18" key="1">
    <citation type="submission" date="2018-07" db="EMBL/GenBank/DDBJ databases">
        <title>Genomic Encyclopedia of Type Strains, Phase III (KMG-III): the genomes of soil and plant-associated and newly described type strains.</title>
        <authorList>
            <person name="Whitman W."/>
        </authorList>
    </citation>
    <scope>NUCLEOTIDE SEQUENCE [LARGE SCALE GENOMIC DNA]</scope>
    <source>
        <strain evidence="17 18">CECT 8488</strain>
    </source>
</reference>